<accession>A0ABY7WC84</accession>
<evidence type="ECO:0000313" key="2">
    <source>
        <dbReference type="Proteomes" id="UP001221558"/>
    </source>
</evidence>
<dbReference type="EMBL" id="CP117880">
    <property type="protein sequence ID" value="WDF67082.1"/>
    <property type="molecule type" value="Genomic_DNA"/>
</dbReference>
<dbReference type="Proteomes" id="UP001221558">
    <property type="component" value="Chromosome"/>
</dbReference>
<gene>
    <name evidence="1" type="ORF">PQ465_12275</name>
</gene>
<protein>
    <submittedName>
        <fullName evidence="1">Uncharacterized protein</fullName>
    </submittedName>
</protein>
<reference evidence="1 2" key="1">
    <citation type="submission" date="2023-02" db="EMBL/GenBank/DDBJ databases">
        <title>Genome sequence of Sphingobacterium sp. KACC 22765.</title>
        <authorList>
            <person name="Kim S."/>
            <person name="Heo J."/>
            <person name="Kwon S.-W."/>
        </authorList>
    </citation>
    <scope>NUCLEOTIDE SEQUENCE [LARGE SCALE GENOMIC DNA]</scope>
    <source>
        <strain evidence="1 2">KACC 22765</strain>
    </source>
</reference>
<name>A0ABY7WC84_9SPHI</name>
<sequence length="56" mass="6359">MKRRYLPPEVDIQLILIENTIAAGSAILNPGSSDTPYIPQIERWEEAGNDGKYWDI</sequence>
<proteinExistence type="predicted"/>
<dbReference type="RefSeq" id="WP_274265818.1">
    <property type="nucleotide sequence ID" value="NZ_CP117880.1"/>
</dbReference>
<evidence type="ECO:0000313" key="1">
    <source>
        <dbReference type="EMBL" id="WDF67082.1"/>
    </source>
</evidence>
<organism evidence="1 2">
    <name type="scientific">Sphingobacterium oryzagri</name>
    <dbReference type="NCBI Taxonomy" id="3025669"/>
    <lineage>
        <taxon>Bacteria</taxon>
        <taxon>Pseudomonadati</taxon>
        <taxon>Bacteroidota</taxon>
        <taxon>Sphingobacteriia</taxon>
        <taxon>Sphingobacteriales</taxon>
        <taxon>Sphingobacteriaceae</taxon>
        <taxon>Sphingobacterium</taxon>
    </lineage>
</organism>
<keyword evidence="2" id="KW-1185">Reference proteome</keyword>